<dbReference type="Gene3D" id="3.40.50.1000">
    <property type="entry name" value="HAD superfamily/HAD-like"/>
    <property type="match status" value="1"/>
</dbReference>
<evidence type="ECO:0000313" key="5">
    <source>
        <dbReference type="Proteomes" id="UP001060104"/>
    </source>
</evidence>
<dbReference type="GeneID" id="69587495"/>
<dbReference type="AlphaFoldDB" id="A0A3E5G8S0"/>
<accession>A0A3E5G8S0</accession>
<evidence type="ECO:0000313" key="3">
    <source>
        <dbReference type="EMBL" id="UVQ75181.1"/>
    </source>
</evidence>
<dbReference type="SFLD" id="SFLDG01130">
    <property type="entry name" value="C1.5.1:_Epoxide_Hydrolase_Phos"/>
    <property type="match status" value="1"/>
</dbReference>
<protein>
    <submittedName>
        <fullName evidence="2">HAD family phosphatase</fullName>
    </submittedName>
    <submittedName>
        <fullName evidence="1">Haloacid dehalogenase</fullName>
        <ecNumber evidence="1">3.1.3.-</ecNumber>
    </submittedName>
</protein>
<name>A0A3E5G8S0_9BACE</name>
<dbReference type="PANTHER" id="PTHR43611">
    <property type="entry name" value="ALPHA-D-GLUCOSE 1-PHOSPHATE PHOSPHATASE"/>
    <property type="match status" value="1"/>
</dbReference>
<dbReference type="GO" id="GO:0016787">
    <property type="term" value="F:hydrolase activity"/>
    <property type="evidence" value="ECO:0007669"/>
    <property type="project" value="UniProtKB-KW"/>
</dbReference>
<dbReference type="CDD" id="cd02603">
    <property type="entry name" value="HAD_sEH-N_like"/>
    <property type="match status" value="1"/>
</dbReference>
<dbReference type="InterPro" id="IPR036412">
    <property type="entry name" value="HAD-like_sf"/>
</dbReference>
<reference evidence="2" key="2">
    <citation type="submission" date="2022-08" db="EMBL/GenBank/DDBJ databases">
        <title>Genome Sequencing of Bacteroides fragilis Group Isolates with Nanopore Technology.</title>
        <authorList>
            <person name="Tisza M.J."/>
            <person name="Smith D."/>
            <person name="Dekker J.P."/>
        </authorList>
    </citation>
    <scope>NUCLEOTIDE SEQUENCE</scope>
    <source>
        <strain evidence="2">BFG-351</strain>
        <strain evidence="3">BFG-527</strain>
    </source>
</reference>
<gene>
    <name evidence="1" type="primary">yihX_2</name>
    <name evidence="1" type="ORF">ERS852461_00850</name>
    <name evidence="2" type="ORF">NXW97_02035</name>
    <name evidence="3" type="ORF">NXY30_01750</name>
</gene>
<dbReference type="NCBIfam" id="TIGR01509">
    <property type="entry name" value="HAD-SF-IA-v3"/>
    <property type="match status" value="1"/>
</dbReference>
<dbReference type="RefSeq" id="WP_010535502.1">
    <property type="nucleotide sequence ID" value="NZ_CABMFH010000018.1"/>
</dbReference>
<keyword evidence="5" id="KW-1185">Reference proteome</keyword>
<dbReference type="EMBL" id="CP103141">
    <property type="protein sequence ID" value="UVQ75181.1"/>
    <property type="molecule type" value="Genomic_DNA"/>
</dbReference>
<keyword evidence="1" id="KW-0378">Hydrolase</keyword>
<dbReference type="EMBL" id="JANUTS010000001">
    <property type="protein sequence ID" value="MCS2790817.1"/>
    <property type="molecule type" value="Genomic_DNA"/>
</dbReference>
<evidence type="ECO:0000313" key="1">
    <source>
        <dbReference type="EMBL" id="CUO69074.1"/>
    </source>
</evidence>
<dbReference type="Proteomes" id="UP000095606">
    <property type="component" value="Unassembled WGS sequence"/>
</dbReference>
<dbReference type="SFLD" id="SFLDG01129">
    <property type="entry name" value="C1.5:_HAD__Beta-PGM__Phosphata"/>
    <property type="match status" value="1"/>
</dbReference>
<proteinExistence type="predicted"/>
<organism evidence="1 4">
    <name type="scientific">Bacteroides faecis</name>
    <dbReference type="NCBI Taxonomy" id="674529"/>
    <lineage>
        <taxon>Bacteria</taxon>
        <taxon>Pseudomonadati</taxon>
        <taxon>Bacteroidota</taxon>
        <taxon>Bacteroidia</taxon>
        <taxon>Bacteroidales</taxon>
        <taxon>Bacteroidaceae</taxon>
        <taxon>Bacteroides</taxon>
    </lineage>
</organism>
<accession>A0A174H2E0</accession>
<evidence type="ECO:0000313" key="4">
    <source>
        <dbReference type="Proteomes" id="UP000095606"/>
    </source>
</evidence>
<dbReference type="SUPFAM" id="SSF56784">
    <property type="entry name" value="HAD-like"/>
    <property type="match status" value="1"/>
</dbReference>
<dbReference type="EC" id="3.1.3.-" evidence="1"/>
<dbReference type="InterPro" id="IPR023198">
    <property type="entry name" value="PGP-like_dom2"/>
</dbReference>
<dbReference type="PANTHER" id="PTHR43611:SF3">
    <property type="entry name" value="FLAVIN MONONUCLEOTIDE HYDROLASE 1, CHLOROPLATIC"/>
    <property type="match status" value="1"/>
</dbReference>
<dbReference type="Proteomes" id="UP001060104">
    <property type="component" value="Chromosome"/>
</dbReference>
<dbReference type="SFLD" id="SFLDS00003">
    <property type="entry name" value="Haloacid_Dehalogenase"/>
    <property type="match status" value="1"/>
</dbReference>
<dbReference type="Proteomes" id="UP001204548">
    <property type="component" value="Unassembled WGS sequence"/>
</dbReference>
<dbReference type="InterPro" id="IPR023214">
    <property type="entry name" value="HAD_sf"/>
</dbReference>
<evidence type="ECO:0000313" key="2">
    <source>
        <dbReference type="EMBL" id="MCS2790817.1"/>
    </source>
</evidence>
<dbReference type="PRINTS" id="PR00413">
    <property type="entry name" value="HADHALOGNASE"/>
</dbReference>
<dbReference type="Pfam" id="PF00702">
    <property type="entry name" value="Hydrolase"/>
    <property type="match status" value="1"/>
</dbReference>
<dbReference type="InterPro" id="IPR006439">
    <property type="entry name" value="HAD-SF_hydro_IA"/>
</dbReference>
<dbReference type="EMBL" id="CZAE01000003">
    <property type="protein sequence ID" value="CUO69074.1"/>
    <property type="molecule type" value="Genomic_DNA"/>
</dbReference>
<dbReference type="Gene3D" id="1.10.150.240">
    <property type="entry name" value="Putative phosphatase, domain 2"/>
    <property type="match status" value="1"/>
</dbReference>
<reference evidence="1 4" key="1">
    <citation type="submission" date="2015-09" db="EMBL/GenBank/DDBJ databases">
        <authorList>
            <consortium name="Pathogen Informatics"/>
        </authorList>
    </citation>
    <scope>NUCLEOTIDE SEQUENCE [LARGE SCALE GENOMIC DNA]</scope>
    <source>
        <strain evidence="1 4">2789STDY5834846</strain>
    </source>
</reference>
<sequence length="207" mass="24135">MKSKGIKNLLIDLGGVLINLDRERCIENFKKIGFQHVEEKFCTHQLDGIFLQQEKGLITPAEFRDGIRDMMGKAVSDEQIDAAWNSFLVDIPAYKLDLLLKLREKYVVYLLSNTNDIHWQWVCQNAFPYRTFKVEDYFEKTYLSYEMKMAKPEPEIFKAVTEDAGIDPKETFFIDDSEINCKVAQELGISTYTPKAGEDWSHLFRKK</sequence>